<sequence length="80" mass="9388">MQCIFVFFFVFFFCSVVSVSNDVYCSIIVGRCWIPFFFASELFGVKQMLLMPMYPSPLDSSLKWVIQQDTRFRSDAGRLF</sequence>
<dbReference type="AlphaFoldDB" id="A0A1Y2FN75"/>
<feature type="chain" id="PRO_5012237544" description="Secreted protein" evidence="1">
    <location>
        <begin position="19"/>
        <end position="80"/>
    </location>
</feature>
<evidence type="ECO:0000256" key="1">
    <source>
        <dbReference type="SAM" id="SignalP"/>
    </source>
</evidence>
<dbReference type="RefSeq" id="XP_040726942.1">
    <property type="nucleotide sequence ID" value="XM_040868737.1"/>
</dbReference>
<keyword evidence="1" id="KW-0732">Signal</keyword>
<evidence type="ECO:0000313" key="2">
    <source>
        <dbReference type="EMBL" id="ORY85460.1"/>
    </source>
</evidence>
<organism evidence="2 3">
    <name type="scientific">Protomyces lactucae-debilis</name>
    <dbReference type="NCBI Taxonomy" id="2754530"/>
    <lineage>
        <taxon>Eukaryota</taxon>
        <taxon>Fungi</taxon>
        <taxon>Dikarya</taxon>
        <taxon>Ascomycota</taxon>
        <taxon>Taphrinomycotina</taxon>
        <taxon>Taphrinomycetes</taxon>
        <taxon>Taphrinales</taxon>
        <taxon>Protomycetaceae</taxon>
        <taxon>Protomyces</taxon>
    </lineage>
</organism>
<dbReference type="GeneID" id="63785336"/>
<evidence type="ECO:0008006" key="4">
    <source>
        <dbReference type="Google" id="ProtNLM"/>
    </source>
</evidence>
<dbReference type="EMBL" id="MCFI01000004">
    <property type="protein sequence ID" value="ORY85460.1"/>
    <property type="molecule type" value="Genomic_DNA"/>
</dbReference>
<reference evidence="2 3" key="1">
    <citation type="submission" date="2016-07" db="EMBL/GenBank/DDBJ databases">
        <title>Pervasive Adenine N6-methylation of Active Genes in Fungi.</title>
        <authorList>
            <consortium name="DOE Joint Genome Institute"/>
            <person name="Mondo S.J."/>
            <person name="Dannebaum R.O."/>
            <person name="Kuo R.C."/>
            <person name="Labutti K."/>
            <person name="Haridas S."/>
            <person name="Kuo A."/>
            <person name="Salamov A."/>
            <person name="Ahrendt S.R."/>
            <person name="Lipzen A."/>
            <person name="Sullivan W."/>
            <person name="Andreopoulos W.B."/>
            <person name="Clum A."/>
            <person name="Lindquist E."/>
            <person name="Daum C."/>
            <person name="Ramamoorthy G.K."/>
            <person name="Gryganskyi A."/>
            <person name="Culley D."/>
            <person name="Magnuson J.K."/>
            <person name="James T.Y."/>
            <person name="O'Malley M.A."/>
            <person name="Stajich J.E."/>
            <person name="Spatafora J.W."/>
            <person name="Visel A."/>
            <person name="Grigoriev I.V."/>
        </authorList>
    </citation>
    <scope>NUCLEOTIDE SEQUENCE [LARGE SCALE GENOMIC DNA]</scope>
    <source>
        <strain evidence="2 3">12-1054</strain>
    </source>
</reference>
<gene>
    <name evidence="2" type="ORF">BCR37DRAFT_377131</name>
</gene>
<dbReference type="Proteomes" id="UP000193685">
    <property type="component" value="Unassembled WGS sequence"/>
</dbReference>
<accession>A0A1Y2FN75</accession>
<feature type="signal peptide" evidence="1">
    <location>
        <begin position="1"/>
        <end position="18"/>
    </location>
</feature>
<comment type="caution">
    <text evidence="2">The sequence shown here is derived from an EMBL/GenBank/DDBJ whole genome shotgun (WGS) entry which is preliminary data.</text>
</comment>
<keyword evidence="3" id="KW-1185">Reference proteome</keyword>
<evidence type="ECO:0000313" key="3">
    <source>
        <dbReference type="Proteomes" id="UP000193685"/>
    </source>
</evidence>
<protein>
    <recommendedName>
        <fullName evidence="4">Secreted protein</fullName>
    </recommendedName>
</protein>
<name>A0A1Y2FN75_PROLT</name>
<proteinExistence type="predicted"/>